<keyword evidence="2" id="KW-1185">Reference proteome</keyword>
<proteinExistence type="predicted"/>
<dbReference type="InterPro" id="IPR023214">
    <property type="entry name" value="HAD_sf"/>
</dbReference>
<gene>
    <name evidence="1" type="ORF">LTR16_001323</name>
</gene>
<reference evidence="1 2" key="1">
    <citation type="submission" date="2023-08" db="EMBL/GenBank/DDBJ databases">
        <title>Black Yeasts Isolated from many extreme environments.</title>
        <authorList>
            <person name="Coleine C."/>
            <person name="Stajich J.E."/>
            <person name="Selbmann L."/>
        </authorList>
    </citation>
    <scope>NUCLEOTIDE SEQUENCE [LARGE SCALE GENOMIC DNA]</scope>
    <source>
        <strain evidence="1 2">CCFEE 536</strain>
    </source>
</reference>
<name>A0ABR0M8I3_9PEZI</name>
<organism evidence="1 2">
    <name type="scientific">Cryomyces antarcticus</name>
    <dbReference type="NCBI Taxonomy" id="329879"/>
    <lineage>
        <taxon>Eukaryota</taxon>
        <taxon>Fungi</taxon>
        <taxon>Dikarya</taxon>
        <taxon>Ascomycota</taxon>
        <taxon>Pezizomycotina</taxon>
        <taxon>Dothideomycetes</taxon>
        <taxon>Dothideomycetes incertae sedis</taxon>
        <taxon>Cryomyces</taxon>
    </lineage>
</organism>
<dbReference type="Pfam" id="PF09419">
    <property type="entry name" value="PGP_phosphatase"/>
    <property type="match status" value="1"/>
</dbReference>
<dbReference type="SUPFAM" id="SSF56784">
    <property type="entry name" value="HAD-like"/>
    <property type="match status" value="1"/>
</dbReference>
<dbReference type="Proteomes" id="UP001357485">
    <property type="component" value="Unassembled WGS sequence"/>
</dbReference>
<evidence type="ECO:0000313" key="1">
    <source>
        <dbReference type="EMBL" id="KAK5294417.1"/>
    </source>
</evidence>
<comment type="caution">
    <text evidence="1">The sequence shown here is derived from an EMBL/GenBank/DDBJ whole genome shotgun (WGS) entry which is preliminary data.</text>
</comment>
<protein>
    <submittedName>
        <fullName evidence="1">Uncharacterized protein</fullName>
    </submittedName>
</protein>
<dbReference type="InterPro" id="IPR027706">
    <property type="entry name" value="PGP_Pase"/>
</dbReference>
<dbReference type="EMBL" id="JAVRRA010000066">
    <property type="protein sequence ID" value="KAK5294417.1"/>
    <property type="molecule type" value="Genomic_DNA"/>
</dbReference>
<sequence>MLLGLSPLNWLRSPSPAIDCGILDILTQSQKPGCRAEVLDYFRSATNGDVTSAKQIAVVGDRLFTDIMMANMMGSYGVWVKDGVTEEKSLFTKVETRLAAFLLRRGYHPQNPESEFDS</sequence>
<accession>A0ABR0M8I3</accession>
<dbReference type="Gene3D" id="3.40.50.1000">
    <property type="entry name" value="HAD superfamily/HAD-like"/>
    <property type="match status" value="1"/>
</dbReference>
<evidence type="ECO:0000313" key="2">
    <source>
        <dbReference type="Proteomes" id="UP001357485"/>
    </source>
</evidence>
<dbReference type="InterPro" id="IPR036412">
    <property type="entry name" value="HAD-like_sf"/>
</dbReference>